<feature type="compositionally biased region" description="Basic and acidic residues" evidence="7">
    <location>
        <begin position="917"/>
        <end position="941"/>
    </location>
</feature>
<feature type="domain" description="C2H2-type" evidence="8">
    <location>
        <begin position="3376"/>
        <end position="3406"/>
    </location>
</feature>
<feature type="compositionally biased region" description="Low complexity" evidence="7">
    <location>
        <begin position="334"/>
        <end position="343"/>
    </location>
</feature>
<keyword evidence="9" id="KW-1185">Reference proteome</keyword>
<evidence type="ECO:0000313" key="11">
    <source>
        <dbReference type="RefSeq" id="XP_033348172.1"/>
    </source>
</evidence>
<feature type="compositionally biased region" description="Basic and acidic residues" evidence="7">
    <location>
        <begin position="145"/>
        <end position="155"/>
    </location>
</feature>
<dbReference type="Pfam" id="PF21538">
    <property type="entry name" value="Med15_M"/>
    <property type="match status" value="1"/>
</dbReference>
<dbReference type="PROSITE" id="PS00028">
    <property type="entry name" value="ZINC_FINGER_C2H2_1"/>
    <property type="match status" value="6"/>
</dbReference>
<reference evidence="10 11" key="1">
    <citation type="submission" date="2025-04" db="UniProtKB">
        <authorList>
            <consortium name="RefSeq"/>
        </authorList>
    </citation>
    <scope>IDENTIFICATION</scope>
    <source>
        <tissue evidence="10 11">Muscle</tissue>
    </source>
</reference>
<feature type="compositionally biased region" description="Basic and acidic residues" evidence="7">
    <location>
        <begin position="864"/>
        <end position="891"/>
    </location>
</feature>
<dbReference type="GeneID" id="117232713"/>
<evidence type="ECO:0000256" key="6">
    <source>
        <dbReference type="SAM" id="Coils"/>
    </source>
</evidence>
<feature type="region of interest" description="Disordered" evidence="7">
    <location>
        <begin position="1141"/>
        <end position="1177"/>
    </location>
</feature>
<feature type="region of interest" description="Disordered" evidence="7">
    <location>
        <begin position="2321"/>
        <end position="2343"/>
    </location>
</feature>
<evidence type="ECO:0000256" key="4">
    <source>
        <dbReference type="ARBA" id="ARBA00022833"/>
    </source>
</evidence>
<feature type="compositionally biased region" description="Basic and acidic residues" evidence="7">
    <location>
        <begin position="3895"/>
        <end position="3904"/>
    </location>
</feature>
<feature type="coiled-coil region" evidence="6">
    <location>
        <begin position="18"/>
        <end position="79"/>
    </location>
</feature>
<feature type="compositionally biased region" description="Basic and acidic residues" evidence="7">
    <location>
        <begin position="1380"/>
        <end position="1398"/>
    </location>
</feature>
<evidence type="ECO:0000313" key="14">
    <source>
        <dbReference type="RefSeq" id="XP_033348175.1"/>
    </source>
</evidence>
<feature type="compositionally biased region" description="Basic and acidic residues" evidence="7">
    <location>
        <begin position="3683"/>
        <end position="3694"/>
    </location>
</feature>
<feature type="region of interest" description="Disordered" evidence="7">
    <location>
        <begin position="2204"/>
        <end position="2238"/>
    </location>
</feature>
<feature type="compositionally biased region" description="Basic and acidic residues" evidence="7">
    <location>
        <begin position="3850"/>
        <end position="3860"/>
    </location>
</feature>
<feature type="compositionally biased region" description="Basic and acidic residues" evidence="7">
    <location>
        <begin position="3648"/>
        <end position="3657"/>
    </location>
</feature>
<feature type="region of interest" description="Disordered" evidence="7">
    <location>
        <begin position="2146"/>
        <end position="2189"/>
    </location>
</feature>
<dbReference type="GO" id="GO:0005634">
    <property type="term" value="C:nucleus"/>
    <property type="evidence" value="ECO:0007669"/>
    <property type="project" value="TreeGrafter"/>
</dbReference>
<evidence type="ECO:0000256" key="7">
    <source>
        <dbReference type="SAM" id="MobiDB-lite"/>
    </source>
</evidence>
<feature type="compositionally biased region" description="Polar residues" evidence="7">
    <location>
        <begin position="3818"/>
        <end position="3849"/>
    </location>
</feature>
<dbReference type="RefSeq" id="XP_033348174.1">
    <property type="nucleotide sequence ID" value="XM_033492283.1"/>
</dbReference>
<dbReference type="RefSeq" id="XP_033348173.1">
    <property type="nucleotide sequence ID" value="XM_033492282.1"/>
</dbReference>
<feature type="region of interest" description="Disordered" evidence="7">
    <location>
        <begin position="113"/>
        <end position="169"/>
    </location>
</feature>
<feature type="compositionally biased region" description="Basic and acidic residues" evidence="7">
    <location>
        <begin position="986"/>
        <end position="1012"/>
    </location>
</feature>
<dbReference type="RefSeq" id="XP_033348171.1">
    <property type="nucleotide sequence ID" value="XM_033492280.1"/>
</dbReference>
<keyword evidence="4" id="KW-0862">Zinc</keyword>
<keyword evidence="3 5" id="KW-0863">Zinc-finger</keyword>
<dbReference type="Gene3D" id="3.30.160.60">
    <property type="entry name" value="Classic Zinc Finger"/>
    <property type="match status" value="5"/>
</dbReference>
<feature type="compositionally biased region" description="Basic and acidic residues" evidence="7">
    <location>
        <begin position="1503"/>
        <end position="1521"/>
    </location>
</feature>
<dbReference type="SMART" id="SM00355">
    <property type="entry name" value="ZnF_C2H2"/>
    <property type="match status" value="26"/>
</dbReference>
<feature type="domain" description="C2H2-type" evidence="8">
    <location>
        <begin position="3746"/>
        <end position="3774"/>
    </location>
</feature>
<feature type="compositionally biased region" description="Low complexity" evidence="7">
    <location>
        <begin position="1681"/>
        <end position="1696"/>
    </location>
</feature>
<dbReference type="PROSITE" id="PS50157">
    <property type="entry name" value="ZINC_FINGER_C2H2_2"/>
    <property type="match status" value="9"/>
</dbReference>
<dbReference type="InterPro" id="IPR036236">
    <property type="entry name" value="Znf_C2H2_sf"/>
</dbReference>
<feature type="compositionally biased region" description="Basic and acidic residues" evidence="7">
    <location>
        <begin position="2036"/>
        <end position="2058"/>
    </location>
</feature>
<name>A0A6J3K505_9HYME</name>
<feature type="compositionally biased region" description="Basic and acidic residues" evidence="7">
    <location>
        <begin position="371"/>
        <end position="402"/>
    </location>
</feature>
<dbReference type="InterPro" id="IPR050688">
    <property type="entry name" value="Zinc_finger/UBP_domain"/>
</dbReference>
<feature type="compositionally biased region" description="Low complexity" evidence="7">
    <location>
        <begin position="1553"/>
        <end position="1574"/>
    </location>
</feature>
<feature type="compositionally biased region" description="Acidic residues" evidence="7">
    <location>
        <begin position="359"/>
        <end position="370"/>
    </location>
</feature>
<feature type="domain" description="C2H2-type" evidence="8">
    <location>
        <begin position="3287"/>
        <end position="3314"/>
    </location>
</feature>
<feature type="compositionally biased region" description="Basic and acidic residues" evidence="7">
    <location>
        <begin position="796"/>
        <end position="846"/>
    </location>
</feature>
<feature type="region of interest" description="Disordered" evidence="7">
    <location>
        <begin position="326"/>
        <end position="403"/>
    </location>
</feature>
<feature type="compositionally biased region" description="Basic and acidic residues" evidence="7">
    <location>
        <begin position="1348"/>
        <end position="1359"/>
    </location>
</feature>
<evidence type="ECO:0000313" key="9">
    <source>
        <dbReference type="Proteomes" id="UP000504631"/>
    </source>
</evidence>
<keyword evidence="2" id="KW-0677">Repeat</keyword>
<sequence length="4474" mass="507371">MDEYDKKFAEMQKYIPFLEAMIERLQNVKDKSREVQLQKMQSLHGILSNSKRKLKIETLQRCEDVLQKLHNKVEKFQGNTPGLHFPHKKNESSSAQCSNILEDVKPHTEDVMEDREIHETPASPTPPVSPDSGSQVAPIIIPTERSLDFDDKSDSKPASPDPIETLPTKAPIIIPTERTSNDVPPSSQCLCKNGDNMSFAEWDMLEENENHISRNKNWQTIITSSHDGVTVSKMVESNLSPKVNDGRSHMPISIHPSRQIQTVPVPSLGGSRRLSSILEKNRMMGINTDQVSLESSPKSPVNMPDAQLKSPDLEILFPKLCKNTPLRSKEISRPGSKPSAPLLLSPPPVSTGPPLSMEDLAELLNEEDDSKMEKKGDRLREDSGKFKKDKQELGGNVKDPKTSKSFLLTQEDIDSESERRWEEIDKHIVKLTSRKCLPSGSKVDPLKSGETKASPQRSLGHASSSFMATMSVDNRNVPSSPSSKTEPRFADNYERHPRQLRDNQGHDMDKSNMHNIHCRPDDDMSNQIHHGGSVKPDDRNTVLYQRRQGNIGPEMVPPRIDTEFRIEGPEYFNRQVTNQGHWPSMHPPVNTNDYCNNQWPSSSNFSGMPSSPAQTYPHPIGMPHQEMWNVGANRETIHMDPHQMNEGQIRPNQFPPNMNVGIRPLMSPNTRSQDMNHIPRSDDISNMDVPNVPTIQPLISPTRFPVGSQYRNFQGENRSYEPPFDRGMEYPHQRQPWDSPINRPNDVPYRPENEVPCGVMGPTEGPSGPYPRPSTPCPWNRDRDRNGRGRNTYYNERNRGESRNNFNRDTRRPGPRDNHGERDNCNRFGRDARNISDRDPRVRMEHNVNNQGSNQSRDNGTSVRDPRLAKDKHFPSHKGKDSSFNERDPRKRSTGPPTATSTFRKIKEKPKSPPKPVDSHKRVDTENSTKHTQEKTTKDKMQSPLESLYGVIDTKAKSAQGYCLQNFKIPKIKRNESSESPMSSHISEEIKECPLEKQDKASKAVKKDKEDATAEVSSSSDKNVPLENWNESNIVTDKKEELKEDNSFRETPVEENSDVNISELDFISTTSSKLPDNIEKSKKEEIEGSKSKGEMTQEWIEALIRKSFEFGEGKKFVEHAKFMQKLGEVLQAKKLKKIKRIIESESESSSSDKDDTPETKKVQTRKKRRVIFSDSSDEESLAERLGILKTANKELITGTSMDNQEEKTNTNIVKVIPNIESSDLSKNGPDPENATTKEEIARVETQNVAEEKKESNEDEININKEESVPETPKEITKDELAEDKEVVSKIPKAKAKRRNSLEMLQEDIREMFISDDVVAATGYRLCRAQKENQNNAGTSTSNQSTTSIKKDESNKRDLDVDSDVEDTVVSSKQKKFTKSRVSDESSKSRGKSKKEVQRITRQHSKQYNQSSDSEEDQPLALRTELIQNSSSLSNQETSNEDFEVLRRSKRINKESIKEPRVVVEKTNISKLECSKVMFDSSSDESFGIDVSELAAAVDISIHPDKQSESEAVEQTEKKKDVQTSSRKSTRKKGNELLNESKDDVQFTDEESITSDISMSSSVTSSKKTGVISTTMDTSGNEKLLSNILVGLVPVKNDADKDSSIADKGSDADVDDDVNDQLPAESSTKKSSAKKKKKKYNWQMGILYKKRRKKTLTASSSKGDCELNASSEIDISNKGDTISENTTSKNSSSPNNTKQNISKKLKNDVKDTNSSEILQDNSKDKKEEVSIITSDPTEKKKSSLSKVCSNEQLLEKDNEQTNRNAEKNVVKNKIDLDRSFSELDVKKLIDYAWTGQEKYNCLLCLFIGKNIVHHYKLNHPGKEILISRLKQSDALLAIQNANDNNVESPSMEPLAEKICKFRCRFCFLFSEGAAKIAMEAFYEHCTTHTGEYRFRCNSCPYQTVAKSSMRTHYYKVCRKFKDTFVEAITEDEIPAENRIYGYLCSCCNFVQLKKSNVEEHVNLWHKDDLSVKIVKINMSLDAVEEEFDEQVDVPEKKIKLEVTQSNSKKGSVNEVVKLIEQNDDDITEIEVIKKDKMSDDEDKKIKDVPEVKHQEENHSEPQVTTDDENKKPPQMDMDSNLPSGNLNVFVCPPELEKKEVEIQLERKKKMQEIIQNIGIKLQRDASKKGLSIIDKLKDKMKTDLTAANNETDSNVVSNSSDKSPINITTSPTPSMPPQSNTNELPCNSEIPSLVDSEKNLSLAEGTSNDKQLEDSTSQNQSFSTKCNSKSTSETNLTNSMTKVPLAILDTKKNEESDAETSDNENMRHSAPIYDSDSSSEQSDSELPTDVNMILKETSSMNASCKDPMFTTIQRLAAQLQATKQDETSFKPEDSKRSFPFGSIPKPPDVVPISSIKKFFGKKESKFHEISHGSHDDSNPPKNLIRLRRLSGDMLSVPMQFLDAQEDLSLIKNDASQSSTSDTMDSMLKSDIEEECSFLKIENVVSLAPRADGAESPIINDIRKAVEIVPKDTPIKSKGVSLLKKSNSPLILKRFNAVSITQTLTRNIQTVQSTPEKVKLIPVKSLSPSPVVTTTQLTTNFIPIAPKSTIIQIDSKLPLVTPSQSSQNLNYKIVKLVRTPALIKPKESLATVSAVKLKSADAYKAMLKATKLIHLYKCMARDCRFSSDVLSIYHQHYLQHVNQTENTTKPPPFDYQKCAYCYMILEDWNQMKTHIDEKHAHCRYQCMYCFYRAIVPSYVQIHQIMIHPRNRGLLLGNPVKEIPSKEEVNRHDTIYPYVCQHDCGKFFFVPESFIAHLKNKHGTLLSGYKCHVCRTTCMKIDQLMTHYRTHGFYKFQCLYCLNGSDHLSELHNHLSTFHCNRLPQVLERTLPLQPIRNKDVIEQLIIRTLDDTLKITEEVIDLENEGEHNKETDTDIVNTSSSHAIVFPQLSNDVNLLNKDENEALNKSFSRLFGNANNSNSSLNAKTSQHEKSLNESSNDSAVSKIFESCLMNDSDVLATQVSDGESADKSLLDKSKKTNILTDKSSVEPTEASKGTFDCSDEFININLLDNPDFLKKVNHSINITRMNTSSATECKMEDSDIEIVDIDDMEVSPIKNIKSESNKKDSIDVSEIQNINLEKDVKEQSSSDVRDSIASCDAKEDSTMKTDKPLTLDDIKDTGFSGTQLYKCGYETCDYSSQTALQLKTHVKECSLRGENKNLTCAHCSKRFLKIGFLLEHLKSHGLKRFGCSLCKMRCTVGYQAMAHMKMKHKCAYSKLVPADPKNPSVDGLFIVQPIRYNGDRKGKKRRSNTKSSEKGTEKATTDSEKFSFSPDEIDSLPLQAIYNRVVQCAVCPYTTKVRTNIIRHLRLHAKDESVPESGPVNPVPCLDKKERMFDKMVNLASSSHQNGRMGGKSKETNKNNEDEFIPKFVPEHKRYVCGVAECNYLTVDEAMLRCHLKALHSEEQYFRCPHCPQPSPGQEGLNIAIDKMAVHLKMHDTRLYKCSHCNHHHYHRHVVERHLSDKHPEKRPFVKVIRELENTESSQQSIQEEVKEEVPDPDGNHWKCNFCDYKCVYKAEMANHTSVTHDEKSQYKCNSCSFKTNGKIMLEQHINSKHPNDLNVDYILMYQRIKGVNKKSTDNVEQTGQEEPFDTTPLWRRDMPRIRHIRGILLEEEDEMSTESSLKLGKRKSDTDLVTKPAKIKPGKSNSLDDTKQTKEKSKRSLSCDKVSTEVEPATSTSNTTEKAKETRSKSIEDNDLSEPDIGRFGPYGKADGNMYVCTLCTQFKTKYKHDMRDHLYRELNYARWHCKECGYLSVNRNALLKHFNKHHNGERHNHEPLSPDDDIEEWVGTLLKRQTLMMKGLLAKEHASDAECSATTSIAGNNSKPSSAKTTQNTVTKIPKTGNTVSKPDNKQGNKEQTPENTIKVQAEDNKDDAAPITNVRTESGSPKKKPGKITDIEKGKPDEEEEKPFTCKHCNMTFFRRRGFKLHVQLTHLKRLGFICPYCDRSTNSESLMRQHIRSKHPGCPEKIVENPAAGGPELPEEFWRQEYGIVFPKRKRKRKTQMSGGEVTEKADDFNIEPQEKCNLCNFTAMNTTGLKIHMRIHMTKHILKCFYCSFTAATKSEIWEHWEVNHPFSPFKVEDISPSESSSESTEMELDNKTITEDYSNDIEEEQISDAREDDSIYYCHYCSFRSKYLSTVQNHWNIMHNESTSQTDALKTKSKPFKYNEIRVSAKSLAKAQCSKTQVGSPYELYLQQSHSDVQGVESSGSKQEGWICQWCNELCDSEVKMKTHHSMFHSHLPLNFRKQEKTEMSRGYVCPDCPFTTMFLNVMKNHVSKHINLFKCKYCDKSFSCPSEVSTHNSEEHPGMELKIESIPNYESLLEEMMIQVKWQKFEPISDKNENSNPSRSELPRKNNAVAKKSTTKSAFRHNAIPCRIKAVARKSTNPHSRYLISNRIQDKQQEAKSKQFSYYGAPRSPVNLAKLNTYMVVGGHRMKVNCTTLAQLININPEIILEDVKSDIKNIPALKKLK</sequence>
<feature type="region of interest" description="Disordered" evidence="7">
    <location>
        <begin position="1676"/>
        <end position="1736"/>
    </location>
</feature>
<dbReference type="KEGG" id="bvk:117232713"/>
<feature type="compositionally biased region" description="Basic and acidic residues" evidence="7">
    <location>
        <begin position="3252"/>
        <end position="3266"/>
    </location>
</feature>
<dbReference type="InterPro" id="IPR048385">
    <property type="entry name" value="Med15_central"/>
</dbReference>
<evidence type="ECO:0000313" key="13">
    <source>
        <dbReference type="RefSeq" id="XP_033348174.1"/>
    </source>
</evidence>
<feature type="region of interest" description="Disordered" evidence="7">
    <location>
        <begin position="2918"/>
        <end position="2937"/>
    </location>
</feature>
<feature type="compositionally biased region" description="Basic and acidic residues" evidence="7">
    <location>
        <begin position="723"/>
        <end position="732"/>
    </location>
</feature>
<dbReference type="PANTHER" id="PTHR24403:SF105">
    <property type="entry name" value="ZINC FINGER PROTEIN 2-LIKE ISOFORM X1"/>
    <property type="match status" value="1"/>
</dbReference>
<feature type="region of interest" description="Disordered" evidence="7">
    <location>
        <begin position="437"/>
        <end position="462"/>
    </location>
</feature>
<dbReference type="GO" id="GO:0008270">
    <property type="term" value="F:zinc ion binding"/>
    <property type="evidence" value="ECO:0007669"/>
    <property type="project" value="UniProtKB-KW"/>
</dbReference>
<feature type="compositionally biased region" description="Basic and acidic residues" evidence="7">
    <location>
        <begin position="1532"/>
        <end position="1544"/>
    </location>
</feature>
<feature type="compositionally biased region" description="Low complexity" evidence="7">
    <location>
        <begin position="2273"/>
        <end position="2284"/>
    </location>
</feature>
<feature type="domain" description="C2H2-type" evidence="8">
    <location>
        <begin position="3912"/>
        <end position="3935"/>
    </location>
</feature>
<feature type="domain" description="C2H2-type" evidence="8">
    <location>
        <begin position="3941"/>
        <end position="3969"/>
    </location>
</feature>
<feature type="region of interest" description="Disordered" evidence="7">
    <location>
        <begin position="2251"/>
        <end position="2285"/>
    </location>
</feature>
<feature type="region of interest" description="Disordered" evidence="7">
    <location>
        <begin position="4340"/>
        <end position="4368"/>
    </location>
</feature>
<evidence type="ECO:0000256" key="1">
    <source>
        <dbReference type="ARBA" id="ARBA00022723"/>
    </source>
</evidence>
<evidence type="ECO:0000313" key="15">
    <source>
        <dbReference type="RefSeq" id="XP_033348176.1"/>
    </source>
</evidence>
<feature type="compositionally biased region" description="Polar residues" evidence="7">
    <location>
        <begin position="451"/>
        <end position="462"/>
    </location>
</feature>
<feature type="compositionally biased region" description="Basic and acidic residues" evidence="7">
    <location>
        <begin position="1249"/>
        <end position="1280"/>
    </location>
</feature>
<feature type="region of interest" description="Disordered" evidence="7">
    <location>
        <begin position="1503"/>
        <end position="1576"/>
    </location>
</feature>
<feature type="region of interest" description="Disordered" evidence="7">
    <location>
        <begin position="3239"/>
        <end position="3268"/>
    </location>
</feature>
<dbReference type="Proteomes" id="UP000504631">
    <property type="component" value="Unplaced"/>
</dbReference>
<feature type="compositionally biased region" description="Low complexity" evidence="7">
    <location>
        <begin position="4085"/>
        <end position="4094"/>
    </location>
</feature>
<feature type="compositionally biased region" description="Polar residues" evidence="7">
    <location>
        <begin position="847"/>
        <end position="862"/>
    </location>
</feature>
<feature type="compositionally biased region" description="Basic and acidic residues" evidence="7">
    <location>
        <begin position="1598"/>
        <end position="1610"/>
    </location>
</feature>
<dbReference type="InterPro" id="IPR013087">
    <property type="entry name" value="Znf_C2H2_type"/>
</dbReference>
<accession>A0A6J3K505</accession>
<evidence type="ECO:0000256" key="3">
    <source>
        <dbReference type="ARBA" id="ARBA00022771"/>
    </source>
</evidence>
<dbReference type="RefSeq" id="XP_033348176.1">
    <property type="nucleotide sequence ID" value="XM_033492285.1"/>
</dbReference>
<feature type="region of interest" description="Disordered" evidence="7">
    <location>
        <begin position="1598"/>
        <end position="1636"/>
    </location>
</feature>
<feature type="compositionally biased region" description="Basic and acidic residues" evidence="7">
    <location>
        <begin position="2322"/>
        <end position="2335"/>
    </location>
</feature>
<evidence type="ECO:0000313" key="10">
    <source>
        <dbReference type="RefSeq" id="XP_033348171.1"/>
    </source>
</evidence>
<feature type="compositionally biased region" description="Low complexity" evidence="7">
    <location>
        <begin position="2151"/>
        <end position="2181"/>
    </location>
</feature>
<keyword evidence="6" id="KW-0175">Coiled coil</keyword>
<feature type="region of interest" description="Disordered" evidence="7">
    <location>
        <begin position="3818"/>
        <end position="3910"/>
    </location>
</feature>
<feature type="region of interest" description="Disordered" evidence="7">
    <location>
        <begin position="1329"/>
        <end position="1419"/>
    </location>
</feature>
<feature type="region of interest" description="Disordered" evidence="7">
    <location>
        <begin position="973"/>
        <end position="1094"/>
    </location>
</feature>
<feature type="region of interest" description="Disordered" evidence="7">
    <location>
        <begin position="1192"/>
        <end position="1280"/>
    </location>
</feature>
<feature type="compositionally biased region" description="Basic and acidic residues" evidence="7">
    <location>
        <begin position="1076"/>
        <end position="1094"/>
    </location>
</feature>
<keyword evidence="1" id="KW-0479">Metal-binding</keyword>
<feature type="region of interest" description="Disordered" evidence="7">
    <location>
        <begin position="4083"/>
        <end position="4111"/>
    </location>
</feature>
<dbReference type="RefSeq" id="XP_033348177.1">
    <property type="nucleotide sequence ID" value="XM_033492286.1"/>
</dbReference>
<dbReference type="RefSeq" id="XP_033348175.1">
    <property type="nucleotide sequence ID" value="XM_033492284.1"/>
</dbReference>
<feature type="region of interest" description="Disordered" evidence="7">
    <location>
        <begin position="3615"/>
        <end position="3703"/>
    </location>
</feature>
<organism evidence="9 16">
    <name type="scientific">Bombus vosnesenskii</name>
    <dbReference type="NCBI Taxonomy" id="207650"/>
    <lineage>
        <taxon>Eukaryota</taxon>
        <taxon>Metazoa</taxon>
        <taxon>Ecdysozoa</taxon>
        <taxon>Arthropoda</taxon>
        <taxon>Hexapoda</taxon>
        <taxon>Insecta</taxon>
        <taxon>Pterygota</taxon>
        <taxon>Neoptera</taxon>
        <taxon>Endopterygota</taxon>
        <taxon>Hymenoptera</taxon>
        <taxon>Apocrita</taxon>
        <taxon>Aculeata</taxon>
        <taxon>Apoidea</taxon>
        <taxon>Anthophila</taxon>
        <taxon>Apidae</taxon>
        <taxon>Bombus</taxon>
        <taxon>Pyrobombus</taxon>
    </lineage>
</organism>
<feature type="region of interest" description="Disordered" evidence="7">
    <location>
        <begin position="2036"/>
        <end position="2083"/>
    </location>
</feature>
<feature type="region of interest" description="Disordered" evidence="7">
    <location>
        <begin position="696"/>
        <end position="942"/>
    </location>
</feature>
<evidence type="ECO:0000256" key="5">
    <source>
        <dbReference type="PROSITE-ProRule" id="PRU00042"/>
    </source>
</evidence>
<protein>
    <submittedName>
        <fullName evidence="10 11">Uncharacterized protein LOC117232713 isoform X1</fullName>
    </submittedName>
</protein>
<evidence type="ECO:0000313" key="16">
    <source>
        <dbReference type="RefSeq" id="XP_033348177.1"/>
    </source>
</evidence>
<feature type="compositionally biased region" description="Basic and acidic residues" evidence="7">
    <location>
        <begin position="1036"/>
        <end position="1052"/>
    </location>
</feature>
<gene>
    <name evidence="10 11 12 13 14 15 16" type="primary">LOC117232713</name>
</gene>
<feature type="domain" description="C2H2-type" evidence="8">
    <location>
        <begin position="2735"/>
        <end position="2759"/>
    </location>
</feature>
<feature type="compositionally biased region" description="Basic and acidic residues" evidence="7">
    <location>
        <begin position="1150"/>
        <end position="1161"/>
    </location>
</feature>
<dbReference type="RefSeq" id="XP_033348172.1">
    <property type="nucleotide sequence ID" value="XM_033492281.1"/>
</dbReference>
<proteinExistence type="predicted"/>
<evidence type="ECO:0000313" key="12">
    <source>
        <dbReference type="RefSeq" id="XP_033348173.1"/>
    </source>
</evidence>
<dbReference type="GO" id="GO:0045944">
    <property type="term" value="P:positive regulation of transcription by RNA polymerase II"/>
    <property type="evidence" value="ECO:0007669"/>
    <property type="project" value="TreeGrafter"/>
</dbReference>
<feature type="domain" description="C2H2-type" evidence="8">
    <location>
        <begin position="3159"/>
        <end position="3186"/>
    </location>
</feature>
<feature type="domain" description="C2H2-type" evidence="8">
    <location>
        <begin position="4285"/>
        <end position="4313"/>
    </location>
</feature>
<dbReference type="PANTHER" id="PTHR24403">
    <property type="entry name" value="ZINC FINGER PROTEIN"/>
    <property type="match status" value="1"/>
</dbReference>
<dbReference type="SUPFAM" id="SSF57667">
    <property type="entry name" value="beta-beta-alpha zinc fingers"/>
    <property type="match status" value="1"/>
</dbReference>
<feature type="domain" description="C2H2-type" evidence="8">
    <location>
        <begin position="3441"/>
        <end position="3469"/>
    </location>
</feature>
<evidence type="ECO:0000256" key="2">
    <source>
        <dbReference type="ARBA" id="ARBA00022737"/>
    </source>
</evidence>
<evidence type="ECO:0000259" key="8">
    <source>
        <dbReference type="PROSITE" id="PS50157"/>
    </source>
</evidence>
<feature type="compositionally biased region" description="Polar residues" evidence="7">
    <location>
        <begin position="1331"/>
        <end position="1347"/>
    </location>
</feature>